<evidence type="ECO:0000313" key="5">
    <source>
        <dbReference type="Proteomes" id="UP000239549"/>
    </source>
</evidence>
<organism evidence="4 5">
    <name type="scientific">Desulfocucumis palustris</name>
    <dbReference type="NCBI Taxonomy" id="1898651"/>
    <lineage>
        <taxon>Bacteria</taxon>
        <taxon>Bacillati</taxon>
        <taxon>Bacillota</taxon>
        <taxon>Clostridia</taxon>
        <taxon>Eubacteriales</taxon>
        <taxon>Desulfocucumaceae</taxon>
        <taxon>Desulfocucumis</taxon>
    </lineage>
</organism>
<dbReference type="SUPFAM" id="SSF69593">
    <property type="entry name" value="Glycerol-3-phosphate (1)-acyltransferase"/>
    <property type="match status" value="1"/>
</dbReference>
<proteinExistence type="predicted"/>
<evidence type="ECO:0000256" key="2">
    <source>
        <dbReference type="ARBA" id="ARBA00023315"/>
    </source>
</evidence>
<accession>A0A2L2XKG3</accession>
<reference evidence="5" key="1">
    <citation type="submission" date="2018-02" db="EMBL/GenBank/DDBJ databases">
        <title>Genome sequence of Desulfocucumis palustris strain NAW-5.</title>
        <authorList>
            <person name="Watanabe M."/>
            <person name="Kojima H."/>
            <person name="Fukui M."/>
        </authorList>
    </citation>
    <scope>NUCLEOTIDE SEQUENCE [LARGE SCALE GENOMIC DNA]</scope>
    <source>
        <strain evidence="5">NAW-5</strain>
    </source>
</reference>
<dbReference type="AlphaFoldDB" id="A0A2L2XKG3"/>
<dbReference type="InterPro" id="IPR002123">
    <property type="entry name" value="Plipid/glycerol_acylTrfase"/>
</dbReference>
<protein>
    <submittedName>
        <fullName evidence="4">Acyltransferase</fullName>
    </submittedName>
</protein>
<gene>
    <name evidence="4" type="ORF">DCCM_3896</name>
</gene>
<dbReference type="GO" id="GO:0006654">
    <property type="term" value="P:phosphatidic acid biosynthetic process"/>
    <property type="evidence" value="ECO:0007669"/>
    <property type="project" value="TreeGrafter"/>
</dbReference>
<dbReference type="PANTHER" id="PTHR10434:SF9">
    <property type="entry name" value="PHOSPHOLIPID_GLYCEROL ACYLTRANSFERASE DOMAIN-CONTAINING PROTEIN"/>
    <property type="match status" value="1"/>
</dbReference>
<name>A0A2L2XKG3_9FIRM</name>
<dbReference type="PANTHER" id="PTHR10434">
    <property type="entry name" value="1-ACYL-SN-GLYCEROL-3-PHOSPHATE ACYLTRANSFERASE"/>
    <property type="match status" value="1"/>
</dbReference>
<keyword evidence="1 4" id="KW-0808">Transferase</keyword>
<dbReference type="Pfam" id="PF01553">
    <property type="entry name" value="Acyltransferase"/>
    <property type="match status" value="1"/>
</dbReference>
<dbReference type="Proteomes" id="UP000239549">
    <property type="component" value="Unassembled WGS sequence"/>
</dbReference>
<evidence type="ECO:0000313" key="4">
    <source>
        <dbReference type="EMBL" id="GBF34776.1"/>
    </source>
</evidence>
<keyword evidence="2 4" id="KW-0012">Acyltransferase</keyword>
<evidence type="ECO:0000259" key="3">
    <source>
        <dbReference type="SMART" id="SM00563"/>
    </source>
</evidence>
<dbReference type="GO" id="GO:0003841">
    <property type="term" value="F:1-acylglycerol-3-phosphate O-acyltransferase activity"/>
    <property type="evidence" value="ECO:0007669"/>
    <property type="project" value="TreeGrafter"/>
</dbReference>
<dbReference type="EMBL" id="BFAV01000150">
    <property type="protein sequence ID" value="GBF34776.1"/>
    <property type="molecule type" value="Genomic_DNA"/>
</dbReference>
<sequence>MIKLISSILLKIMGWQTTGGIPPEIKKCVIVAAPHTSNHDFYIARAACYKMNIKVHYLIKKDWMFFPLGLFFKATGAFGVDRKKSNNMVNDIVELFSKSKELKILISPEGTRKTVRKWKTGFYHTALGADVPIILSYLDYKKKIACIGPVLYPTGDLVKDMQPVFEFYRDITPRHPLNYNLEII</sequence>
<evidence type="ECO:0000256" key="1">
    <source>
        <dbReference type="ARBA" id="ARBA00022679"/>
    </source>
</evidence>
<dbReference type="RefSeq" id="WP_165792167.1">
    <property type="nucleotide sequence ID" value="NZ_BFAV01000150.1"/>
</dbReference>
<feature type="domain" description="Phospholipid/glycerol acyltransferase" evidence="3">
    <location>
        <begin position="29"/>
        <end position="138"/>
    </location>
</feature>
<keyword evidence="5" id="KW-1185">Reference proteome</keyword>
<comment type="caution">
    <text evidence="4">The sequence shown here is derived from an EMBL/GenBank/DDBJ whole genome shotgun (WGS) entry which is preliminary data.</text>
</comment>
<dbReference type="SMART" id="SM00563">
    <property type="entry name" value="PlsC"/>
    <property type="match status" value="1"/>
</dbReference>